<dbReference type="Pfam" id="PF01614">
    <property type="entry name" value="IclR_C"/>
    <property type="match status" value="1"/>
</dbReference>
<evidence type="ECO:0000259" key="4">
    <source>
        <dbReference type="PROSITE" id="PS51077"/>
    </source>
</evidence>
<dbReference type="InterPro" id="IPR036390">
    <property type="entry name" value="WH_DNA-bd_sf"/>
</dbReference>
<organism evidence="6 7">
    <name type="scientific">Halobacillus shinanisalinarum</name>
    <dbReference type="NCBI Taxonomy" id="2932258"/>
    <lineage>
        <taxon>Bacteria</taxon>
        <taxon>Bacillati</taxon>
        <taxon>Bacillota</taxon>
        <taxon>Bacilli</taxon>
        <taxon>Bacillales</taxon>
        <taxon>Bacillaceae</taxon>
        <taxon>Halobacillus</taxon>
    </lineage>
</organism>
<protein>
    <submittedName>
        <fullName evidence="6">IclR family transcriptional regulator</fullName>
    </submittedName>
</protein>
<dbReference type="InterPro" id="IPR029016">
    <property type="entry name" value="GAF-like_dom_sf"/>
</dbReference>
<dbReference type="PROSITE" id="PS51078">
    <property type="entry name" value="ICLR_ED"/>
    <property type="match status" value="1"/>
</dbReference>
<keyword evidence="1" id="KW-0805">Transcription regulation</keyword>
<keyword evidence="2" id="KW-0238">DNA-binding</keyword>
<evidence type="ECO:0000313" key="6">
    <source>
        <dbReference type="EMBL" id="UOQ92333.1"/>
    </source>
</evidence>
<dbReference type="SMART" id="SM00346">
    <property type="entry name" value="HTH_ICLR"/>
    <property type="match status" value="1"/>
</dbReference>
<name>A0ABY4GW36_9BACI</name>
<evidence type="ECO:0000256" key="2">
    <source>
        <dbReference type="ARBA" id="ARBA00023125"/>
    </source>
</evidence>
<dbReference type="PROSITE" id="PS51077">
    <property type="entry name" value="HTH_ICLR"/>
    <property type="match status" value="1"/>
</dbReference>
<keyword evidence="3" id="KW-0804">Transcription</keyword>
<evidence type="ECO:0000313" key="7">
    <source>
        <dbReference type="Proteomes" id="UP000831880"/>
    </source>
</evidence>
<dbReference type="Gene3D" id="3.30.450.40">
    <property type="match status" value="1"/>
</dbReference>
<reference evidence="6 7" key="1">
    <citation type="submission" date="2022-04" db="EMBL/GenBank/DDBJ databases">
        <title>Halobacillus sp. isolated from saltern.</title>
        <authorList>
            <person name="Won M."/>
            <person name="Lee C.-M."/>
            <person name="Woen H.-Y."/>
            <person name="Kwon S.-W."/>
        </authorList>
    </citation>
    <scope>NUCLEOTIDE SEQUENCE [LARGE SCALE GENOMIC DNA]</scope>
    <source>
        <strain evidence="6 7">SSTM10-2</strain>
    </source>
</reference>
<dbReference type="InterPro" id="IPR036388">
    <property type="entry name" value="WH-like_DNA-bd_sf"/>
</dbReference>
<keyword evidence="7" id="KW-1185">Reference proteome</keyword>
<accession>A0ABY4GW36</accession>
<dbReference type="InterPro" id="IPR005471">
    <property type="entry name" value="Tscrpt_reg_IclR_N"/>
</dbReference>
<dbReference type="Gene3D" id="1.10.10.10">
    <property type="entry name" value="Winged helix-like DNA-binding domain superfamily/Winged helix DNA-binding domain"/>
    <property type="match status" value="1"/>
</dbReference>
<dbReference type="RefSeq" id="WP_244751943.1">
    <property type="nucleotide sequence ID" value="NZ_CP095074.1"/>
</dbReference>
<dbReference type="SUPFAM" id="SSF55781">
    <property type="entry name" value="GAF domain-like"/>
    <property type="match status" value="1"/>
</dbReference>
<dbReference type="SUPFAM" id="SSF46785">
    <property type="entry name" value="Winged helix' DNA-binding domain"/>
    <property type="match status" value="1"/>
</dbReference>
<proteinExistence type="predicted"/>
<gene>
    <name evidence="6" type="ORF">MUO14_17930</name>
</gene>
<sequence length="255" mass="28695">MTLKTLDNSLNVLKYFTNITPSWGVRELAKEMDMNHTIVYRILSTFENHGFLYQNDVTKKYHLGLRFLGYGQIVQKQFNISQAIHPIMERVANQTNESAFLTWLDGHDGVTVDIAESSQQIRFDVDIGSRSPLHAGASCKVMMAYLSKEEQEELIQKGLEELTPNTIVDAEELRADLNTIRDQGWVYSVGEFADQVFGLGVPLFDQGQKILASLTIAGPAYRLSESDVEGHVDILLKEAETIQTFLNQSGSQSYI</sequence>
<feature type="domain" description="IclR-ED" evidence="5">
    <location>
        <begin position="66"/>
        <end position="248"/>
    </location>
</feature>
<evidence type="ECO:0000256" key="3">
    <source>
        <dbReference type="ARBA" id="ARBA00023163"/>
    </source>
</evidence>
<dbReference type="Pfam" id="PF09339">
    <property type="entry name" value="HTH_IclR"/>
    <property type="match status" value="1"/>
</dbReference>
<evidence type="ECO:0000256" key="1">
    <source>
        <dbReference type="ARBA" id="ARBA00023015"/>
    </source>
</evidence>
<feature type="domain" description="HTH iclR-type" evidence="4">
    <location>
        <begin position="3"/>
        <end position="65"/>
    </location>
</feature>
<dbReference type="PANTHER" id="PTHR30136:SF24">
    <property type="entry name" value="HTH-TYPE TRANSCRIPTIONAL REPRESSOR ALLR"/>
    <property type="match status" value="1"/>
</dbReference>
<dbReference type="InterPro" id="IPR050707">
    <property type="entry name" value="HTH_MetabolicPath_Reg"/>
</dbReference>
<dbReference type="PANTHER" id="PTHR30136">
    <property type="entry name" value="HELIX-TURN-HELIX TRANSCRIPTIONAL REGULATOR, ICLR FAMILY"/>
    <property type="match status" value="1"/>
</dbReference>
<dbReference type="EMBL" id="CP095074">
    <property type="protein sequence ID" value="UOQ92333.1"/>
    <property type="molecule type" value="Genomic_DNA"/>
</dbReference>
<dbReference type="Proteomes" id="UP000831880">
    <property type="component" value="Chromosome"/>
</dbReference>
<evidence type="ECO:0000259" key="5">
    <source>
        <dbReference type="PROSITE" id="PS51078"/>
    </source>
</evidence>
<dbReference type="InterPro" id="IPR014757">
    <property type="entry name" value="Tscrpt_reg_IclR_C"/>
</dbReference>